<evidence type="ECO:0000256" key="2">
    <source>
        <dbReference type="ARBA" id="ARBA00022801"/>
    </source>
</evidence>
<keyword evidence="6" id="KW-1185">Reference proteome</keyword>
<evidence type="ECO:0000259" key="4">
    <source>
        <dbReference type="Pfam" id="PF00877"/>
    </source>
</evidence>
<keyword evidence="1" id="KW-0645">Protease</keyword>
<dbReference type="Proteomes" id="UP000619101">
    <property type="component" value="Unassembled WGS sequence"/>
</dbReference>
<reference evidence="5 6" key="1">
    <citation type="submission" date="2020-08" db="EMBL/GenBank/DDBJ databases">
        <title>A Genomic Blueprint of the Chicken Gut Microbiome.</title>
        <authorList>
            <person name="Gilroy R."/>
            <person name="Ravi A."/>
            <person name="Getino M."/>
            <person name="Pursley I."/>
            <person name="Horton D.L."/>
            <person name="Alikhan N.-F."/>
            <person name="Baker D."/>
            <person name="Gharbi K."/>
            <person name="Hall N."/>
            <person name="Watson M."/>
            <person name="Adriaenssens E.M."/>
            <person name="Foster-Nyarko E."/>
            <person name="Jarju S."/>
            <person name="Secka A."/>
            <person name="Antonio M."/>
            <person name="Oren A."/>
            <person name="Chaudhuri R."/>
            <person name="La Ragione R.M."/>
            <person name="Hildebrand F."/>
            <person name="Pallen M.J."/>
        </authorList>
    </citation>
    <scope>NUCLEOTIDE SEQUENCE [LARGE SCALE GENOMIC DNA]</scope>
    <source>
        <strain evidence="5 6">A46</strain>
    </source>
</reference>
<dbReference type="RefSeq" id="WP_191701511.1">
    <property type="nucleotide sequence ID" value="NZ_JACSPZ010000011.1"/>
</dbReference>
<feature type="domain" description="NlpC/P60" evidence="4">
    <location>
        <begin position="9"/>
        <end position="47"/>
    </location>
</feature>
<dbReference type="InterPro" id="IPR000064">
    <property type="entry name" value="NLP_P60_dom"/>
</dbReference>
<name>A0ABR8Y2Y1_9BACL</name>
<accession>A0ABR8Y2Y1</accession>
<protein>
    <submittedName>
        <fullName evidence="5">C40 family peptidase</fullName>
    </submittedName>
</protein>
<keyword evidence="2" id="KW-0378">Hydrolase</keyword>
<gene>
    <name evidence="5" type="ORF">H9635_17045</name>
</gene>
<organism evidence="5 6">
    <name type="scientific">Solibacillus faecavium</name>
    <dbReference type="NCBI Taxonomy" id="2762221"/>
    <lineage>
        <taxon>Bacteria</taxon>
        <taxon>Bacillati</taxon>
        <taxon>Bacillota</taxon>
        <taxon>Bacilli</taxon>
        <taxon>Bacillales</taxon>
        <taxon>Caryophanaceae</taxon>
        <taxon>Solibacillus</taxon>
    </lineage>
</organism>
<sequence length="80" mass="9783">MLTQYHYEELLDEELQQGDVIIWKDDNDIIQHAAYYIGEGLYFNKHGQTMFNPWKILSEADLYNEWEHLSRMNYRQVLEK</sequence>
<dbReference type="Pfam" id="PF00877">
    <property type="entry name" value="NLPC_P60"/>
    <property type="match status" value="1"/>
</dbReference>
<evidence type="ECO:0000313" key="5">
    <source>
        <dbReference type="EMBL" id="MBD8038453.1"/>
    </source>
</evidence>
<evidence type="ECO:0000256" key="3">
    <source>
        <dbReference type="ARBA" id="ARBA00022807"/>
    </source>
</evidence>
<proteinExistence type="predicted"/>
<dbReference type="EMBL" id="JACSPZ010000011">
    <property type="protein sequence ID" value="MBD8038453.1"/>
    <property type="molecule type" value="Genomic_DNA"/>
</dbReference>
<evidence type="ECO:0000313" key="6">
    <source>
        <dbReference type="Proteomes" id="UP000619101"/>
    </source>
</evidence>
<comment type="caution">
    <text evidence="5">The sequence shown here is derived from an EMBL/GenBank/DDBJ whole genome shotgun (WGS) entry which is preliminary data.</text>
</comment>
<keyword evidence="3" id="KW-0788">Thiol protease</keyword>
<dbReference type="Gene3D" id="3.90.1720.10">
    <property type="entry name" value="endopeptidase domain like (from Nostoc punctiforme)"/>
    <property type="match status" value="1"/>
</dbReference>
<evidence type="ECO:0000256" key="1">
    <source>
        <dbReference type="ARBA" id="ARBA00022670"/>
    </source>
</evidence>